<protein>
    <submittedName>
        <fullName evidence="1">Scarecrow-like protein 6</fullName>
    </submittedName>
</protein>
<sequence>MEDVENLSIGSLNKVLQIGSGPLAMATTDIEFNDGFGVVDQTFGVDSVGQFGVNFISIVLTLAPSIRLSSSKSCNGNEEFVILSFLTTGLFPKIDKFSDAISKILTKFIVIKSSSVTCGGG</sequence>
<organism evidence="1 2">
    <name type="scientific">Abeliophyllum distichum</name>
    <dbReference type="NCBI Taxonomy" id="126358"/>
    <lineage>
        <taxon>Eukaryota</taxon>
        <taxon>Viridiplantae</taxon>
        <taxon>Streptophyta</taxon>
        <taxon>Embryophyta</taxon>
        <taxon>Tracheophyta</taxon>
        <taxon>Spermatophyta</taxon>
        <taxon>Magnoliopsida</taxon>
        <taxon>eudicotyledons</taxon>
        <taxon>Gunneridae</taxon>
        <taxon>Pentapetalae</taxon>
        <taxon>asterids</taxon>
        <taxon>lamiids</taxon>
        <taxon>Lamiales</taxon>
        <taxon>Oleaceae</taxon>
        <taxon>Forsythieae</taxon>
        <taxon>Abeliophyllum</taxon>
    </lineage>
</organism>
<dbReference type="EMBL" id="JBFOLK010000002">
    <property type="protein sequence ID" value="KAL2534593.1"/>
    <property type="molecule type" value="Genomic_DNA"/>
</dbReference>
<proteinExistence type="predicted"/>
<keyword evidence="2" id="KW-1185">Reference proteome</keyword>
<dbReference type="AlphaFoldDB" id="A0ABD1VCM7"/>
<comment type="caution">
    <text evidence="1">The sequence shown here is derived from an EMBL/GenBank/DDBJ whole genome shotgun (WGS) entry which is preliminary data.</text>
</comment>
<reference evidence="2" key="1">
    <citation type="submission" date="2024-07" db="EMBL/GenBank/DDBJ databases">
        <title>Two chromosome-level genome assemblies of Korean endemic species Abeliophyllum distichum and Forsythia ovata (Oleaceae).</title>
        <authorList>
            <person name="Jang H."/>
        </authorList>
    </citation>
    <scope>NUCLEOTIDE SEQUENCE [LARGE SCALE GENOMIC DNA]</scope>
</reference>
<evidence type="ECO:0000313" key="2">
    <source>
        <dbReference type="Proteomes" id="UP001604336"/>
    </source>
</evidence>
<evidence type="ECO:0000313" key="1">
    <source>
        <dbReference type="EMBL" id="KAL2534593.1"/>
    </source>
</evidence>
<accession>A0ABD1VCM7</accession>
<dbReference type="Proteomes" id="UP001604336">
    <property type="component" value="Unassembled WGS sequence"/>
</dbReference>
<name>A0ABD1VCM7_9LAMI</name>
<gene>
    <name evidence="1" type="ORF">Adt_07944</name>
</gene>